<protein>
    <submittedName>
        <fullName evidence="3">Saccharopine dehydrogenase NADP-binding domain-containing protein</fullName>
    </submittedName>
</protein>
<gene>
    <name evidence="2" type="ORF">H8692_08060</name>
    <name evidence="3" type="ORF">H8692_10635</name>
</gene>
<dbReference type="AlphaFoldDB" id="A0A926EBJ3"/>
<organism evidence="3 4">
    <name type="scientific">Lentihominibacter hominis</name>
    <dbReference type="NCBI Taxonomy" id="2763645"/>
    <lineage>
        <taxon>Bacteria</taxon>
        <taxon>Bacillati</taxon>
        <taxon>Bacillota</taxon>
        <taxon>Clostridia</taxon>
        <taxon>Peptostreptococcales</taxon>
        <taxon>Anaerovoracaceae</taxon>
        <taxon>Lentihominibacter</taxon>
    </lineage>
</organism>
<dbReference type="SUPFAM" id="SSF51735">
    <property type="entry name" value="NAD(P)-binding Rossmann-fold domains"/>
    <property type="match status" value="1"/>
</dbReference>
<reference evidence="3" key="1">
    <citation type="submission" date="2020-08" db="EMBL/GenBank/DDBJ databases">
        <title>Genome public.</title>
        <authorList>
            <person name="Liu C."/>
            <person name="Sun Q."/>
        </authorList>
    </citation>
    <scope>NUCLEOTIDE SEQUENCE</scope>
    <source>
        <strain evidence="3">NSJ-24</strain>
    </source>
</reference>
<dbReference type="EMBL" id="JACRTA010000004">
    <property type="protein sequence ID" value="MBC8569214.1"/>
    <property type="molecule type" value="Genomic_DNA"/>
</dbReference>
<dbReference type="PANTHER" id="PTHR43796:SF2">
    <property type="entry name" value="CARBOXYNORSPERMIDINE SYNTHASE"/>
    <property type="match status" value="1"/>
</dbReference>
<dbReference type="Pfam" id="PF03435">
    <property type="entry name" value="Sacchrp_dh_NADP"/>
    <property type="match status" value="1"/>
</dbReference>
<dbReference type="InterPro" id="IPR005097">
    <property type="entry name" value="Sacchrp_dh_NADP-bd"/>
</dbReference>
<keyword evidence="4" id="KW-1185">Reference proteome</keyword>
<evidence type="ECO:0000313" key="4">
    <source>
        <dbReference type="Proteomes" id="UP000610862"/>
    </source>
</evidence>
<feature type="domain" description="Saccharopine dehydrogenase NADP binding" evidence="1">
    <location>
        <begin position="5"/>
        <end position="101"/>
    </location>
</feature>
<dbReference type="PANTHER" id="PTHR43796">
    <property type="entry name" value="CARBOXYNORSPERMIDINE SYNTHASE"/>
    <property type="match status" value="1"/>
</dbReference>
<dbReference type="EMBL" id="JACRTA010000002">
    <property type="protein sequence ID" value="MBC8568709.1"/>
    <property type="molecule type" value="Genomic_DNA"/>
</dbReference>
<sequence length="128" mass="13870">MGKKILVLGTGAQGSTVAQRMDEEANVEKIICADADHKAVDELVKILKKAEGAYVDADDVESIKKAAEGVDLIVNALPIRFAPKVLDAALAVKANYQDFAATDVLDPWWPTCVEIMYNDYGKKFAEIG</sequence>
<evidence type="ECO:0000259" key="1">
    <source>
        <dbReference type="Pfam" id="PF03435"/>
    </source>
</evidence>
<evidence type="ECO:0000313" key="3">
    <source>
        <dbReference type="EMBL" id="MBC8569214.1"/>
    </source>
</evidence>
<dbReference type="InterPro" id="IPR036291">
    <property type="entry name" value="NAD(P)-bd_dom_sf"/>
</dbReference>
<accession>A0A926EBJ3</accession>
<name>A0A926EBJ3_9FIRM</name>
<evidence type="ECO:0000313" key="2">
    <source>
        <dbReference type="EMBL" id="MBC8568709.1"/>
    </source>
</evidence>
<proteinExistence type="predicted"/>
<comment type="caution">
    <text evidence="3">The sequence shown here is derived from an EMBL/GenBank/DDBJ whole genome shotgun (WGS) entry which is preliminary data.</text>
</comment>
<feature type="non-terminal residue" evidence="3">
    <location>
        <position position="128"/>
    </location>
</feature>
<dbReference type="Proteomes" id="UP000610862">
    <property type="component" value="Unassembled WGS sequence"/>
</dbReference>
<dbReference type="RefSeq" id="WP_187525411.1">
    <property type="nucleotide sequence ID" value="NZ_JACRTA010000002.1"/>
</dbReference>
<dbReference type="Gene3D" id="3.40.50.720">
    <property type="entry name" value="NAD(P)-binding Rossmann-like Domain"/>
    <property type="match status" value="1"/>
</dbReference>